<organism evidence="1 2">
    <name type="scientific">Candidatus Methanomarinus sp</name>
    <dbReference type="NCBI Taxonomy" id="3386244"/>
    <lineage>
        <taxon>Archaea</taxon>
        <taxon>Methanobacteriati</taxon>
        <taxon>Methanobacteriota</taxon>
        <taxon>Stenosarchaea group</taxon>
        <taxon>Methanomicrobia</taxon>
        <taxon>Methanosarcinales</taxon>
        <taxon>ANME-2 cluster</taxon>
        <taxon>Candidatus Methanocomedenaceae</taxon>
        <taxon>Candidatus Methanomarinus</taxon>
    </lineage>
</organism>
<evidence type="ECO:0000313" key="1">
    <source>
        <dbReference type="EMBL" id="TKY91723.1"/>
    </source>
</evidence>
<dbReference type="Proteomes" id="UP000315423">
    <property type="component" value="Unassembled WGS sequence"/>
</dbReference>
<keyword evidence="1" id="KW-0489">Methyltransferase</keyword>
<protein>
    <submittedName>
        <fullName evidence="1">Cobalt-precorrin-5B (C(1))-methyltransferase</fullName>
        <ecNumber evidence="1">2.1.1.195</ecNumber>
    </submittedName>
</protein>
<sequence length="338" mass="36177">MIDPINKFRIPQEWINKTNIPLDELTRGVSSGLLVVLSNGNILHRGFTTGTTAAAAAKAAVLSLVKQVDSVSVPTPSGIRARLDVRTSKGKAQVEKISGDHESDATRGLIFRARAVPSSTTLLIANKGIGIVTRDGLQAKKGYPAINPVPKAQIMDAINEALEETGYSEVTVTISIPDGEKIGATTLNPVVGVMGGISILGTTGFVEPWSDHLGETKIELINNASRVVLTTGRTGMRYSEMLFPDHTVVMMGSRLDEGLKACKGETVICGLPGLILKWAVPDILYDTEFNTVQELVDANREDQIIDSAILKVVEKSKGARVVLVDRDGVVIRNTGDEL</sequence>
<name>A0AC61SAW5_9EURY</name>
<gene>
    <name evidence="1" type="ORF">C5S46_04345</name>
</gene>
<proteinExistence type="predicted"/>
<dbReference type="EMBL" id="QYBA01000140">
    <property type="protein sequence ID" value="TKY91723.1"/>
    <property type="molecule type" value="Genomic_DNA"/>
</dbReference>
<reference evidence="1" key="1">
    <citation type="submission" date="2018-09" db="EMBL/GenBank/DDBJ databases">
        <title>A genomic encyclopedia of anaerobic methanotrophic archaea.</title>
        <authorList>
            <person name="Skennerton C.T."/>
            <person name="Chadwick G.L."/>
            <person name="Laso-Perez R."/>
            <person name="Leu A.O."/>
            <person name="Speth D.R."/>
            <person name="Yu H."/>
            <person name="Morgan-Lang C."/>
            <person name="Hatzenpichler R."/>
            <person name="Goudeau D."/>
            <person name="Malmstrom R."/>
            <person name="Woyke T."/>
            <person name="Hallam S."/>
            <person name="Tyson G.W."/>
            <person name="Wegener G."/>
            <person name="Boetius A."/>
            <person name="Orphan V.J."/>
        </authorList>
    </citation>
    <scope>NUCLEOTIDE SEQUENCE</scope>
    <source>
        <strain evidence="1">CONS3730D10UFb2</strain>
    </source>
</reference>
<keyword evidence="1" id="KW-0808">Transferase</keyword>
<evidence type="ECO:0000313" key="2">
    <source>
        <dbReference type="Proteomes" id="UP000315423"/>
    </source>
</evidence>
<comment type="caution">
    <text evidence="1">The sequence shown here is derived from an EMBL/GenBank/DDBJ whole genome shotgun (WGS) entry which is preliminary data.</text>
</comment>
<accession>A0AC61SAW5</accession>
<dbReference type="EC" id="2.1.1.195" evidence="1"/>